<feature type="compositionally biased region" description="Polar residues" evidence="1">
    <location>
        <begin position="201"/>
        <end position="212"/>
    </location>
</feature>
<evidence type="ECO:0000313" key="2">
    <source>
        <dbReference type="EMBL" id="CAG8504138.1"/>
    </source>
</evidence>
<evidence type="ECO:0000256" key="1">
    <source>
        <dbReference type="SAM" id="MobiDB-lite"/>
    </source>
</evidence>
<reference evidence="2 3" key="1">
    <citation type="submission" date="2021-06" db="EMBL/GenBank/DDBJ databases">
        <authorList>
            <person name="Kallberg Y."/>
            <person name="Tangrot J."/>
            <person name="Rosling A."/>
        </authorList>
    </citation>
    <scope>NUCLEOTIDE SEQUENCE [LARGE SCALE GENOMIC DNA]</scope>
    <source>
        <strain evidence="2 3">120-4 pot B 10/14</strain>
    </source>
</reference>
<gene>
    <name evidence="2" type="ORF">GMARGA_LOCUS2349</name>
</gene>
<proteinExistence type="predicted"/>
<sequence length="220" mass="26242">MNKQNYTNFIISQINKSLSLIHTTYTPNTNNFDEQWPLVLETFKNKKDQIQHDLEWEEFFLRINYSKTIYINTEHMKEKQRKKKINDLIKIAIPTKNNKSLKEILVDFAVQQLNGLELTVNYMYFVSEDVFKQFLDEFMGYCVKRYRNFQKNARTKKFEFDGEKCVREIVDEMEKAIKEKEGNNASISTSREIERKRDEVSSPQTNCSNCNKSLDDQKDI</sequence>
<name>A0ABM8W1Y4_GIGMA</name>
<protein>
    <submittedName>
        <fullName evidence="2">15226_t:CDS:1</fullName>
    </submittedName>
</protein>
<evidence type="ECO:0000313" key="3">
    <source>
        <dbReference type="Proteomes" id="UP000789901"/>
    </source>
</evidence>
<keyword evidence="3" id="KW-1185">Reference proteome</keyword>
<dbReference type="EMBL" id="CAJVQB010000725">
    <property type="protein sequence ID" value="CAG8504138.1"/>
    <property type="molecule type" value="Genomic_DNA"/>
</dbReference>
<dbReference type="Proteomes" id="UP000789901">
    <property type="component" value="Unassembled WGS sequence"/>
</dbReference>
<feature type="compositionally biased region" description="Basic and acidic residues" evidence="1">
    <location>
        <begin position="191"/>
        <end position="200"/>
    </location>
</feature>
<accession>A0ABM8W1Y4</accession>
<feature type="region of interest" description="Disordered" evidence="1">
    <location>
        <begin position="180"/>
        <end position="220"/>
    </location>
</feature>
<comment type="caution">
    <text evidence="2">The sequence shown here is derived from an EMBL/GenBank/DDBJ whole genome shotgun (WGS) entry which is preliminary data.</text>
</comment>
<organism evidence="2 3">
    <name type="scientific">Gigaspora margarita</name>
    <dbReference type="NCBI Taxonomy" id="4874"/>
    <lineage>
        <taxon>Eukaryota</taxon>
        <taxon>Fungi</taxon>
        <taxon>Fungi incertae sedis</taxon>
        <taxon>Mucoromycota</taxon>
        <taxon>Glomeromycotina</taxon>
        <taxon>Glomeromycetes</taxon>
        <taxon>Diversisporales</taxon>
        <taxon>Gigasporaceae</taxon>
        <taxon>Gigaspora</taxon>
    </lineage>
</organism>